<gene>
    <name evidence="1" type="ORF">BDN70DRAFT_767836</name>
</gene>
<dbReference type="Proteomes" id="UP000807469">
    <property type="component" value="Unassembled WGS sequence"/>
</dbReference>
<dbReference type="InterPro" id="IPR053137">
    <property type="entry name" value="NLR-like"/>
</dbReference>
<organism evidence="1 2">
    <name type="scientific">Pholiota conissans</name>
    <dbReference type="NCBI Taxonomy" id="109636"/>
    <lineage>
        <taxon>Eukaryota</taxon>
        <taxon>Fungi</taxon>
        <taxon>Dikarya</taxon>
        <taxon>Basidiomycota</taxon>
        <taxon>Agaricomycotina</taxon>
        <taxon>Agaricomycetes</taxon>
        <taxon>Agaricomycetidae</taxon>
        <taxon>Agaricales</taxon>
        <taxon>Agaricineae</taxon>
        <taxon>Strophariaceae</taxon>
        <taxon>Pholiota</taxon>
    </lineage>
</organism>
<name>A0A9P6CZ71_9AGAR</name>
<comment type="caution">
    <text evidence="1">The sequence shown here is derived from an EMBL/GenBank/DDBJ whole genome shotgun (WGS) entry which is preliminary data.</text>
</comment>
<keyword evidence="2" id="KW-1185">Reference proteome</keyword>
<dbReference type="PANTHER" id="PTHR46082:SF6">
    <property type="entry name" value="AAA+ ATPASE DOMAIN-CONTAINING PROTEIN-RELATED"/>
    <property type="match status" value="1"/>
</dbReference>
<dbReference type="InterPro" id="IPR011990">
    <property type="entry name" value="TPR-like_helical_dom_sf"/>
</dbReference>
<reference evidence="1" key="1">
    <citation type="submission" date="2020-11" db="EMBL/GenBank/DDBJ databases">
        <authorList>
            <consortium name="DOE Joint Genome Institute"/>
            <person name="Ahrendt S."/>
            <person name="Riley R."/>
            <person name="Andreopoulos W."/>
            <person name="Labutti K."/>
            <person name="Pangilinan J."/>
            <person name="Ruiz-Duenas F.J."/>
            <person name="Barrasa J.M."/>
            <person name="Sanchez-Garcia M."/>
            <person name="Camarero S."/>
            <person name="Miyauchi S."/>
            <person name="Serrano A."/>
            <person name="Linde D."/>
            <person name="Babiker R."/>
            <person name="Drula E."/>
            <person name="Ayuso-Fernandez I."/>
            <person name="Pacheco R."/>
            <person name="Padilla G."/>
            <person name="Ferreira P."/>
            <person name="Barriuso J."/>
            <person name="Kellner H."/>
            <person name="Castanera R."/>
            <person name="Alfaro M."/>
            <person name="Ramirez L."/>
            <person name="Pisabarro A.G."/>
            <person name="Kuo A."/>
            <person name="Tritt A."/>
            <person name="Lipzen A."/>
            <person name="He G."/>
            <person name="Yan M."/>
            <person name="Ng V."/>
            <person name="Cullen D."/>
            <person name="Martin F."/>
            <person name="Rosso M.-N."/>
            <person name="Henrissat B."/>
            <person name="Hibbett D."/>
            <person name="Martinez A.T."/>
            <person name="Grigoriev I.V."/>
        </authorList>
    </citation>
    <scope>NUCLEOTIDE SEQUENCE</scope>
    <source>
        <strain evidence="1">CIRM-BRFM 674</strain>
    </source>
</reference>
<dbReference type="OrthoDB" id="3038484at2759"/>
<dbReference type="Gene3D" id="1.25.40.10">
    <property type="entry name" value="Tetratricopeptide repeat domain"/>
    <property type="match status" value="1"/>
</dbReference>
<accession>A0A9P6CZ71</accession>
<feature type="non-terminal residue" evidence="1">
    <location>
        <position position="55"/>
    </location>
</feature>
<feature type="non-terminal residue" evidence="1">
    <location>
        <position position="1"/>
    </location>
</feature>
<evidence type="ECO:0000313" key="1">
    <source>
        <dbReference type="EMBL" id="KAF9486036.1"/>
    </source>
</evidence>
<dbReference type="EMBL" id="MU155132">
    <property type="protein sequence ID" value="KAF9486036.1"/>
    <property type="molecule type" value="Genomic_DNA"/>
</dbReference>
<proteinExistence type="predicted"/>
<evidence type="ECO:0000313" key="2">
    <source>
        <dbReference type="Proteomes" id="UP000807469"/>
    </source>
</evidence>
<dbReference type="Pfam" id="PF13374">
    <property type="entry name" value="TPR_10"/>
    <property type="match status" value="2"/>
</dbReference>
<sequence>QGHWKEAEELEVEMIEKFKQVLGDNHPRTLMSMANLASIYWNQGYWKKAEKLEVE</sequence>
<dbReference type="PANTHER" id="PTHR46082">
    <property type="entry name" value="ATP/GTP-BINDING PROTEIN-RELATED"/>
    <property type="match status" value="1"/>
</dbReference>
<evidence type="ECO:0008006" key="3">
    <source>
        <dbReference type="Google" id="ProtNLM"/>
    </source>
</evidence>
<protein>
    <recommendedName>
        <fullName evidence="3">Kinesin light chain</fullName>
    </recommendedName>
</protein>
<dbReference type="AlphaFoldDB" id="A0A9P6CZ71"/>
<dbReference type="SUPFAM" id="SSF48452">
    <property type="entry name" value="TPR-like"/>
    <property type="match status" value="1"/>
</dbReference>